<protein>
    <submittedName>
        <fullName evidence="2">Uncharacterized protein</fullName>
    </submittedName>
</protein>
<sequence length="57" mass="6470">MVHPHRGIPTSRSTKREKVPNDGPRGLREWVPQCPSLTKLVHPLVPFIRYSPLGSKD</sequence>
<evidence type="ECO:0000256" key="1">
    <source>
        <dbReference type="SAM" id="MobiDB-lite"/>
    </source>
</evidence>
<accession>A0A5N6XF93</accession>
<dbReference type="Proteomes" id="UP000325945">
    <property type="component" value="Unassembled WGS sequence"/>
</dbReference>
<gene>
    <name evidence="2" type="ORF">BDV39DRAFT_169944</name>
</gene>
<keyword evidence="3" id="KW-1185">Reference proteome</keyword>
<name>A0A5N6XF93_9EURO</name>
<dbReference type="EMBL" id="ML741772">
    <property type="protein sequence ID" value="KAE8330739.1"/>
    <property type="molecule type" value="Genomic_DNA"/>
</dbReference>
<evidence type="ECO:0000313" key="2">
    <source>
        <dbReference type="EMBL" id="KAE8330739.1"/>
    </source>
</evidence>
<reference evidence="3" key="1">
    <citation type="submission" date="2019-04" db="EMBL/GenBank/DDBJ databases">
        <title>Friends and foes A comparative genomics studyof 23 Aspergillus species from section Flavi.</title>
        <authorList>
            <consortium name="DOE Joint Genome Institute"/>
            <person name="Kjaerbolling I."/>
            <person name="Vesth T."/>
            <person name="Frisvad J.C."/>
            <person name="Nybo J.L."/>
            <person name="Theobald S."/>
            <person name="Kildgaard S."/>
            <person name="Isbrandt T."/>
            <person name="Kuo A."/>
            <person name="Sato A."/>
            <person name="Lyhne E.K."/>
            <person name="Kogle M.E."/>
            <person name="Wiebenga A."/>
            <person name="Kun R.S."/>
            <person name="Lubbers R.J."/>
            <person name="Makela M.R."/>
            <person name="Barry K."/>
            <person name="Chovatia M."/>
            <person name="Clum A."/>
            <person name="Daum C."/>
            <person name="Haridas S."/>
            <person name="He G."/>
            <person name="LaButti K."/>
            <person name="Lipzen A."/>
            <person name="Mondo S."/>
            <person name="Riley R."/>
            <person name="Salamov A."/>
            <person name="Simmons B.A."/>
            <person name="Magnuson J.K."/>
            <person name="Henrissat B."/>
            <person name="Mortensen U.H."/>
            <person name="Larsen T.O."/>
            <person name="Devries R.P."/>
            <person name="Grigoriev I.V."/>
            <person name="Machida M."/>
            <person name="Baker S.E."/>
            <person name="Andersen M.R."/>
        </authorList>
    </citation>
    <scope>NUCLEOTIDE SEQUENCE [LARGE SCALE GENOMIC DNA]</scope>
    <source>
        <strain evidence="3">CBS 130017</strain>
    </source>
</reference>
<dbReference type="AlphaFoldDB" id="A0A5N6XF93"/>
<organism evidence="2 3">
    <name type="scientific">Aspergillus sergii</name>
    <dbReference type="NCBI Taxonomy" id="1034303"/>
    <lineage>
        <taxon>Eukaryota</taxon>
        <taxon>Fungi</taxon>
        <taxon>Dikarya</taxon>
        <taxon>Ascomycota</taxon>
        <taxon>Pezizomycotina</taxon>
        <taxon>Eurotiomycetes</taxon>
        <taxon>Eurotiomycetidae</taxon>
        <taxon>Eurotiales</taxon>
        <taxon>Aspergillaceae</taxon>
        <taxon>Aspergillus</taxon>
        <taxon>Aspergillus subgen. Circumdati</taxon>
    </lineage>
</organism>
<feature type="region of interest" description="Disordered" evidence="1">
    <location>
        <begin position="1"/>
        <end position="30"/>
    </location>
</feature>
<feature type="compositionally biased region" description="Basic and acidic residues" evidence="1">
    <location>
        <begin position="14"/>
        <end position="28"/>
    </location>
</feature>
<proteinExistence type="predicted"/>
<evidence type="ECO:0000313" key="3">
    <source>
        <dbReference type="Proteomes" id="UP000325945"/>
    </source>
</evidence>